<evidence type="ECO:0000313" key="1">
    <source>
        <dbReference type="EMBL" id="GBM06704.1"/>
    </source>
</evidence>
<name>A0A4Y2CS56_ARAVE</name>
<sequence length="69" mass="7639">MTRTRHEPAHLSPKFRATPAGGHLVIIKPLMGFEPESFHRIPSTSMLLGSCFLESLKEISADSIEGHHC</sequence>
<proteinExistence type="predicted"/>
<accession>A0A4Y2CS56</accession>
<keyword evidence="2" id="KW-1185">Reference proteome</keyword>
<organism evidence="1 2">
    <name type="scientific">Araneus ventricosus</name>
    <name type="common">Orbweaver spider</name>
    <name type="synonym">Epeira ventricosa</name>
    <dbReference type="NCBI Taxonomy" id="182803"/>
    <lineage>
        <taxon>Eukaryota</taxon>
        <taxon>Metazoa</taxon>
        <taxon>Ecdysozoa</taxon>
        <taxon>Arthropoda</taxon>
        <taxon>Chelicerata</taxon>
        <taxon>Arachnida</taxon>
        <taxon>Araneae</taxon>
        <taxon>Araneomorphae</taxon>
        <taxon>Entelegynae</taxon>
        <taxon>Araneoidea</taxon>
        <taxon>Araneidae</taxon>
        <taxon>Araneus</taxon>
    </lineage>
</organism>
<dbReference type="AlphaFoldDB" id="A0A4Y2CS56"/>
<reference evidence="1 2" key="1">
    <citation type="journal article" date="2019" name="Sci. Rep.">
        <title>Orb-weaving spider Araneus ventricosus genome elucidates the spidroin gene catalogue.</title>
        <authorList>
            <person name="Kono N."/>
            <person name="Nakamura H."/>
            <person name="Ohtoshi R."/>
            <person name="Moran D.A.P."/>
            <person name="Shinohara A."/>
            <person name="Yoshida Y."/>
            <person name="Fujiwara M."/>
            <person name="Mori M."/>
            <person name="Tomita M."/>
            <person name="Arakawa K."/>
        </authorList>
    </citation>
    <scope>NUCLEOTIDE SEQUENCE [LARGE SCALE GENOMIC DNA]</scope>
</reference>
<gene>
    <name evidence="1" type="ORF">AVEN_258518_1</name>
</gene>
<dbReference type="EMBL" id="BGPR01164110">
    <property type="protein sequence ID" value="GBM06704.1"/>
    <property type="molecule type" value="Genomic_DNA"/>
</dbReference>
<comment type="caution">
    <text evidence="1">The sequence shown here is derived from an EMBL/GenBank/DDBJ whole genome shotgun (WGS) entry which is preliminary data.</text>
</comment>
<protein>
    <submittedName>
        <fullName evidence="1">Uncharacterized protein</fullName>
    </submittedName>
</protein>
<evidence type="ECO:0000313" key="2">
    <source>
        <dbReference type="Proteomes" id="UP000499080"/>
    </source>
</evidence>
<dbReference type="Proteomes" id="UP000499080">
    <property type="component" value="Unassembled WGS sequence"/>
</dbReference>